<name>A0A845AC48_9SPHN</name>
<dbReference type="Proteomes" id="UP000460561">
    <property type="component" value="Unassembled WGS sequence"/>
</dbReference>
<feature type="compositionally biased region" description="Polar residues" evidence="1">
    <location>
        <begin position="135"/>
        <end position="144"/>
    </location>
</feature>
<gene>
    <name evidence="3" type="ORF">GRI39_08765</name>
</gene>
<evidence type="ECO:0000256" key="2">
    <source>
        <dbReference type="SAM" id="SignalP"/>
    </source>
</evidence>
<comment type="caution">
    <text evidence="3">The sequence shown here is derived from an EMBL/GenBank/DDBJ whole genome shotgun (WGS) entry which is preliminary data.</text>
</comment>
<feature type="region of interest" description="Disordered" evidence="1">
    <location>
        <begin position="132"/>
        <end position="151"/>
    </location>
</feature>
<accession>A0A845AC48</accession>
<feature type="signal peptide" evidence="2">
    <location>
        <begin position="1"/>
        <end position="25"/>
    </location>
</feature>
<protein>
    <recommendedName>
        <fullName evidence="5">Lipoprotein</fullName>
    </recommendedName>
</protein>
<sequence>MFWPRLTVVFAAACGLAACSQPQNAEEPTAPKPAETAGGADMAFSPEALSADDMKQVSVNGELGCAFALEKQSPALLIARGNVGSTTPASGIIKIAGRTIPLKSREPSGFDGLADGATFEGPAVTVAIERLSKDSPANTTNGSAESPPYPAKMILSGESGAENAMNGLWTCGP</sequence>
<dbReference type="AlphaFoldDB" id="A0A845AC48"/>
<keyword evidence="2" id="KW-0732">Signal</keyword>
<feature type="chain" id="PRO_5032365741" description="Lipoprotein" evidence="2">
    <location>
        <begin position="26"/>
        <end position="173"/>
    </location>
</feature>
<evidence type="ECO:0000313" key="4">
    <source>
        <dbReference type="Proteomes" id="UP000460561"/>
    </source>
</evidence>
<proteinExistence type="predicted"/>
<evidence type="ECO:0008006" key="5">
    <source>
        <dbReference type="Google" id="ProtNLM"/>
    </source>
</evidence>
<feature type="region of interest" description="Disordered" evidence="1">
    <location>
        <begin position="21"/>
        <end position="40"/>
    </location>
</feature>
<reference evidence="3 4" key="1">
    <citation type="submission" date="2019-12" db="EMBL/GenBank/DDBJ databases">
        <title>Genomic-based taxomic classification of the family Erythrobacteraceae.</title>
        <authorList>
            <person name="Xu L."/>
        </authorList>
    </citation>
    <scope>NUCLEOTIDE SEQUENCE [LARGE SCALE GENOMIC DNA]</scope>
    <source>
        <strain evidence="3 4">DSM 18604</strain>
    </source>
</reference>
<dbReference type="EMBL" id="WTYQ01000003">
    <property type="protein sequence ID" value="MXP26126.1"/>
    <property type="molecule type" value="Genomic_DNA"/>
</dbReference>
<evidence type="ECO:0000256" key="1">
    <source>
        <dbReference type="SAM" id="MobiDB-lite"/>
    </source>
</evidence>
<organism evidence="3 4">
    <name type="scientific">Altericroceibacterium indicum</name>
    <dbReference type="NCBI Taxonomy" id="374177"/>
    <lineage>
        <taxon>Bacteria</taxon>
        <taxon>Pseudomonadati</taxon>
        <taxon>Pseudomonadota</taxon>
        <taxon>Alphaproteobacteria</taxon>
        <taxon>Sphingomonadales</taxon>
        <taxon>Erythrobacteraceae</taxon>
        <taxon>Altericroceibacterium</taxon>
    </lineage>
</organism>
<evidence type="ECO:0000313" key="3">
    <source>
        <dbReference type="EMBL" id="MXP26126.1"/>
    </source>
</evidence>
<dbReference type="RefSeq" id="WP_160739345.1">
    <property type="nucleotide sequence ID" value="NZ_WTYQ01000003.1"/>
</dbReference>
<keyword evidence="4" id="KW-1185">Reference proteome</keyword>
<dbReference type="PROSITE" id="PS51257">
    <property type="entry name" value="PROKAR_LIPOPROTEIN"/>
    <property type="match status" value="1"/>
</dbReference>
<dbReference type="OrthoDB" id="7426452at2"/>